<keyword evidence="2" id="KW-1185">Reference proteome</keyword>
<dbReference type="AlphaFoldDB" id="A0A9D4K0I7"/>
<accession>A0A9D4K0I7</accession>
<dbReference type="Proteomes" id="UP000828390">
    <property type="component" value="Unassembled WGS sequence"/>
</dbReference>
<organism evidence="1 2">
    <name type="scientific">Dreissena polymorpha</name>
    <name type="common">Zebra mussel</name>
    <name type="synonym">Mytilus polymorpha</name>
    <dbReference type="NCBI Taxonomy" id="45954"/>
    <lineage>
        <taxon>Eukaryota</taxon>
        <taxon>Metazoa</taxon>
        <taxon>Spiralia</taxon>
        <taxon>Lophotrochozoa</taxon>
        <taxon>Mollusca</taxon>
        <taxon>Bivalvia</taxon>
        <taxon>Autobranchia</taxon>
        <taxon>Heteroconchia</taxon>
        <taxon>Euheterodonta</taxon>
        <taxon>Imparidentia</taxon>
        <taxon>Neoheterodontei</taxon>
        <taxon>Myida</taxon>
        <taxon>Dreissenoidea</taxon>
        <taxon>Dreissenidae</taxon>
        <taxon>Dreissena</taxon>
    </lineage>
</organism>
<protein>
    <submittedName>
        <fullName evidence="1">Uncharacterized protein</fullName>
    </submittedName>
</protein>
<comment type="caution">
    <text evidence="1">The sequence shown here is derived from an EMBL/GenBank/DDBJ whole genome shotgun (WGS) entry which is preliminary data.</text>
</comment>
<name>A0A9D4K0I7_DREPO</name>
<sequence length="66" mass="7447">MYPTTTHIAVYPRARPLWLRARQRITHAVRVIGALAGSTNGMHYVLPHGQRMMVAQHMGLDAFCDC</sequence>
<reference evidence="1" key="2">
    <citation type="submission" date="2020-11" db="EMBL/GenBank/DDBJ databases">
        <authorList>
            <person name="McCartney M.A."/>
            <person name="Auch B."/>
            <person name="Kono T."/>
            <person name="Mallez S."/>
            <person name="Becker A."/>
            <person name="Gohl D.M."/>
            <person name="Silverstein K.A.T."/>
            <person name="Koren S."/>
            <person name="Bechman K.B."/>
            <person name="Herman A."/>
            <person name="Abrahante J.E."/>
            <person name="Garbe J."/>
        </authorList>
    </citation>
    <scope>NUCLEOTIDE SEQUENCE</scope>
    <source>
        <strain evidence="1">Duluth1</strain>
        <tissue evidence="1">Whole animal</tissue>
    </source>
</reference>
<reference evidence="1" key="1">
    <citation type="journal article" date="2019" name="bioRxiv">
        <title>The Genome of the Zebra Mussel, Dreissena polymorpha: A Resource for Invasive Species Research.</title>
        <authorList>
            <person name="McCartney M.A."/>
            <person name="Auch B."/>
            <person name="Kono T."/>
            <person name="Mallez S."/>
            <person name="Zhang Y."/>
            <person name="Obille A."/>
            <person name="Becker A."/>
            <person name="Abrahante J.E."/>
            <person name="Garbe J."/>
            <person name="Badalamenti J.P."/>
            <person name="Herman A."/>
            <person name="Mangelson H."/>
            <person name="Liachko I."/>
            <person name="Sullivan S."/>
            <person name="Sone E.D."/>
            <person name="Koren S."/>
            <person name="Silverstein K.A.T."/>
            <person name="Beckman K.B."/>
            <person name="Gohl D.M."/>
        </authorList>
    </citation>
    <scope>NUCLEOTIDE SEQUENCE</scope>
    <source>
        <strain evidence="1">Duluth1</strain>
        <tissue evidence="1">Whole animal</tissue>
    </source>
</reference>
<dbReference type="EMBL" id="JAIWYP010000005">
    <property type="protein sequence ID" value="KAH3826908.1"/>
    <property type="molecule type" value="Genomic_DNA"/>
</dbReference>
<proteinExistence type="predicted"/>
<evidence type="ECO:0000313" key="2">
    <source>
        <dbReference type="Proteomes" id="UP000828390"/>
    </source>
</evidence>
<gene>
    <name evidence="1" type="ORF">DPMN_128835</name>
</gene>
<evidence type="ECO:0000313" key="1">
    <source>
        <dbReference type="EMBL" id="KAH3826908.1"/>
    </source>
</evidence>